<feature type="transmembrane region" description="Helical" evidence="1">
    <location>
        <begin position="417"/>
        <end position="440"/>
    </location>
</feature>
<keyword evidence="4" id="KW-1185">Reference proteome</keyword>
<reference evidence="4" key="1">
    <citation type="submission" date="2022-10" db="EMBL/GenBank/DDBJ databases">
        <title>Genome assembly of Pristionchus species.</title>
        <authorList>
            <person name="Yoshida K."/>
            <person name="Sommer R.J."/>
        </authorList>
    </citation>
    <scope>NUCLEOTIDE SEQUENCE [LARGE SCALE GENOMIC DNA]</scope>
    <source>
        <strain evidence="4">RS5460</strain>
    </source>
</reference>
<proteinExistence type="predicted"/>
<dbReference type="Pfam" id="PF01757">
    <property type="entry name" value="Acyl_transf_3"/>
    <property type="match status" value="1"/>
</dbReference>
<evidence type="ECO:0000313" key="4">
    <source>
        <dbReference type="Proteomes" id="UP001328107"/>
    </source>
</evidence>
<evidence type="ECO:0000313" key="3">
    <source>
        <dbReference type="EMBL" id="GMR38073.1"/>
    </source>
</evidence>
<name>A0AAN5C5E7_9BILA</name>
<organism evidence="3 4">
    <name type="scientific">Pristionchus mayeri</name>
    <dbReference type="NCBI Taxonomy" id="1317129"/>
    <lineage>
        <taxon>Eukaryota</taxon>
        <taxon>Metazoa</taxon>
        <taxon>Ecdysozoa</taxon>
        <taxon>Nematoda</taxon>
        <taxon>Chromadorea</taxon>
        <taxon>Rhabditida</taxon>
        <taxon>Rhabditina</taxon>
        <taxon>Diplogasteromorpha</taxon>
        <taxon>Diplogasteroidea</taxon>
        <taxon>Neodiplogasteridae</taxon>
        <taxon>Pristionchus</taxon>
    </lineage>
</organism>
<feature type="non-terminal residue" evidence="3">
    <location>
        <position position="500"/>
    </location>
</feature>
<dbReference type="GO" id="GO:0016747">
    <property type="term" value="F:acyltransferase activity, transferring groups other than amino-acyl groups"/>
    <property type="evidence" value="ECO:0007669"/>
    <property type="project" value="InterPro"/>
</dbReference>
<dbReference type="EMBL" id="BTRK01000002">
    <property type="protein sequence ID" value="GMR38073.1"/>
    <property type="molecule type" value="Genomic_DNA"/>
</dbReference>
<dbReference type="AlphaFoldDB" id="A0AAN5C5E7"/>
<keyword evidence="1" id="KW-0472">Membrane</keyword>
<feature type="transmembrane region" description="Helical" evidence="1">
    <location>
        <begin position="388"/>
        <end position="405"/>
    </location>
</feature>
<evidence type="ECO:0000259" key="2">
    <source>
        <dbReference type="Pfam" id="PF01757"/>
    </source>
</evidence>
<sequence length="500" mass="57059">GISSSIVTPICDIEKTGDSVPELDAGFYITASLMGVIVSLCVLAGIVDYFFAEKINHYPISKSLIYQLFISCSLYTNIASIFEVDTSNKEGQITSFHCIRFFSMLWVVTVHLYLTYMAFAVNPVDVMAISADLTSEVIVNGFFSVDSFFFMSGVLLTFTCSKSSKLRFKSYQKAPKETMSLRGWILYYAHWVLRLSPAFYFLVLFYTFILKQLMRDSPLNMNSIANGDNCRKSWWMEMLYLHNFVMHDTTCLSSWYLAADMQMYLITPLLIIPLAIKPITGFIVAAMVFIISTATNIFLVYHYHWPASEGWFGPVDPEQSNIENYDMLMYDSPLIRCQVVIMGMVVGWFLRTRKTMNIHPLVYLPCWILAIALMLTVVLAMYSAFSRLVWALGLTAITIFCYYGYGGPINSFMSWHIWVPLGRLSYSGYLIHIPIIQLVLAQSKDEVFFSNFLEFFTTRVISVTTITFFFAVFWSACFEVSFGRVEKLLLGNVRAATKTV</sequence>
<feature type="transmembrane region" description="Helical" evidence="1">
    <location>
        <begin position="141"/>
        <end position="160"/>
    </location>
</feature>
<feature type="transmembrane region" description="Helical" evidence="1">
    <location>
        <begin position="333"/>
        <end position="350"/>
    </location>
</feature>
<gene>
    <name evidence="3" type="ORF">PMAYCL1PPCAC_08268</name>
</gene>
<protein>
    <recommendedName>
        <fullName evidence="2">Acyltransferase 3 domain-containing protein</fullName>
    </recommendedName>
</protein>
<comment type="caution">
    <text evidence="3">The sequence shown here is derived from an EMBL/GenBank/DDBJ whole genome shotgun (WGS) entry which is preliminary data.</text>
</comment>
<feature type="transmembrane region" description="Helical" evidence="1">
    <location>
        <begin position="362"/>
        <end position="382"/>
    </location>
</feature>
<dbReference type="PANTHER" id="PTHR11161">
    <property type="entry name" value="O-ACYLTRANSFERASE"/>
    <property type="match status" value="1"/>
</dbReference>
<feature type="domain" description="Acyltransferase 3" evidence="2">
    <location>
        <begin position="95"/>
        <end position="471"/>
    </location>
</feature>
<dbReference type="PANTHER" id="PTHR11161:SF55">
    <property type="entry name" value="NOSE RESISTANT-TO-FLUOXETINE PROTEIN N-TERMINAL DOMAIN-CONTAINING PROTEIN"/>
    <property type="match status" value="1"/>
</dbReference>
<dbReference type="Proteomes" id="UP001328107">
    <property type="component" value="Unassembled WGS sequence"/>
</dbReference>
<dbReference type="InterPro" id="IPR002656">
    <property type="entry name" value="Acyl_transf_3_dom"/>
</dbReference>
<keyword evidence="1" id="KW-0812">Transmembrane</keyword>
<feature type="transmembrane region" description="Helical" evidence="1">
    <location>
        <begin position="25"/>
        <end position="52"/>
    </location>
</feature>
<feature type="transmembrane region" description="Helical" evidence="1">
    <location>
        <begin position="102"/>
        <end position="121"/>
    </location>
</feature>
<evidence type="ECO:0000256" key="1">
    <source>
        <dbReference type="SAM" id="Phobius"/>
    </source>
</evidence>
<feature type="non-terminal residue" evidence="3">
    <location>
        <position position="1"/>
    </location>
</feature>
<keyword evidence="1" id="KW-1133">Transmembrane helix</keyword>
<accession>A0AAN5C5E7</accession>
<feature type="transmembrane region" description="Helical" evidence="1">
    <location>
        <begin position="64"/>
        <end position="82"/>
    </location>
</feature>
<dbReference type="InterPro" id="IPR052728">
    <property type="entry name" value="O2_lipid_transport_reg"/>
</dbReference>
<feature type="transmembrane region" description="Helical" evidence="1">
    <location>
        <begin position="181"/>
        <end position="209"/>
    </location>
</feature>
<feature type="transmembrane region" description="Helical" evidence="1">
    <location>
        <begin position="460"/>
        <end position="482"/>
    </location>
</feature>